<gene>
    <name evidence="1" type="ORF">GCM10007207_19940</name>
</gene>
<dbReference type="EMBL" id="BMCH01000005">
    <property type="protein sequence ID" value="GGC34403.1"/>
    <property type="molecule type" value="Genomic_DNA"/>
</dbReference>
<evidence type="ECO:0000313" key="2">
    <source>
        <dbReference type="Proteomes" id="UP000637769"/>
    </source>
</evidence>
<evidence type="ECO:0000313" key="1">
    <source>
        <dbReference type="EMBL" id="GGC34403.1"/>
    </source>
</evidence>
<organism evidence="1 2">
    <name type="scientific">Asaia siamensis</name>
    <dbReference type="NCBI Taxonomy" id="110479"/>
    <lineage>
        <taxon>Bacteria</taxon>
        <taxon>Pseudomonadati</taxon>
        <taxon>Pseudomonadota</taxon>
        <taxon>Alphaproteobacteria</taxon>
        <taxon>Acetobacterales</taxon>
        <taxon>Acetobacteraceae</taxon>
        <taxon>Asaia</taxon>
    </lineage>
</organism>
<proteinExistence type="predicted"/>
<accession>A0ABQ1M8F1</accession>
<name>A0ABQ1M8F1_9PROT</name>
<sequence length="179" mass="20409">MSARAYTPADWVDPRSEARERRYQAAQPSLGLVSGNRTASFSPRIEPAIMALLPMRSNEWMKLARRVAPEDVQIWVPLTWTRRILEFVSASEHWACLWPCGAIETFAPDDRRKRVVIMQPHEAFAVHQAHPLVDISLHEKTLTLRFRRPSETRGTINAEPALRQACHLPPRARQAGEAT</sequence>
<keyword evidence="2" id="KW-1185">Reference proteome</keyword>
<protein>
    <submittedName>
        <fullName evidence="1">Uncharacterized protein</fullName>
    </submittedName>
</protein>
<reference evidence="2" key="1">
    <citation type="journal article" date="2019" name="Int. J. Syst. Evol. Microbiol.">
        <title>The Global Catalogue of Microorganisms (GCM) 10K type strain sequencing project: providing services to taxonomists for standard genome sequencing and annotation.</title>
        <authorList>
            <consortium name="The Broad Institute Genomics Platform"/>
            <consortium name="The Broad Institute Genome Sequencing Center for Infectious Disease"/>
            <person name="Wu L."/>
            <person name="Ma J."/>
        </authorList>
    </citation>
    <scope>NUCLEOTIDE SEQUENCE [LARGE SCALE GENOMIC DNA]</scope>
    <source>
        <strain evidence="2">CCM 7132</strain>
    </source>
</reference>
<dbReference type="Proteomes" id="UP000637769">
    <property type="component" value="Unassembled WGS sequence"/>
</dbReference>
<dbReference type="RefSeq" id="WP_188426638.1">
    <property type="nucleotide sequence ID" value="NZ_BMCH01000005.1"/>
</dbReference>
<comment type="caution">
    <text evidence="1">The sequence shown here is derived from an EMBL/GenBank/DDBJ whole genome shotgun (WGS) entry which is preliminary data.</text>
</comment>